<dbReference type="RefSeq" id="WP_248648867.1">
    <property type="nucleotide sequence ID" value="NZ_CP096659.1"/>
</dbReference>
<keyword evidence="6" id="KW-1185">Reference proteome</keyword>
<protein>
    <recommendedName>
        <fullName evidence="3">DNA polymerase sliding clamp</fullName>
    </recommendedName>
    <alternativeName>
        <fullName evidence="3">Proliferating cell nuclear antigen homolog</fullName>
        <shortName evidence="3">PCNA</shortName>
    </alternativeName>
</protein>
<gene>
    <name evidence="3" type="primary">pcn</name>
    <name evidence="5" type="ORF">M0R89_09625</name>
</gene>
<evidence type="ECO:0000256" key="1">
    <source>
        <dbReference type="ARBA" id="ARBA00022705"/>
    </source>
</evidence>
<dbReference type="PANTHER" id="PTHR11352">
    <property type="entry name" value="PROLIFERATING CELL NUCLEAR ANTIGEN"/>
    <property type="match status" value="1"/>
</dbReference>
<dbReference type="Gene3D" id="3.70.10.10">
    <property type="match status" value="1"/>
</dbReference>
<comment type="function">
    <text evidence="3">Sliding clamp subunit that acts as a moving platform for DNA processing. Responsible for tethering the catalytic subunit of DNA polymerase and other proteins to DNA during high-speed replication.</text>
</comment>
<dbReference type="GO" id="GO:0030337">
    <property type="term" value="F:DNA polymerase processivity factor activity"/>
    <property type="evidence" value="ECO:0007669"/>
    <property type="project" value="UniProtKB-UniRule"/>
</dbReference>
<dbReference type="KEGG" id="halx:M0R89_09625"/>
<dbReference type="GO" id="GO:0006275">
    <property type="term" value="P:regulation of DNA replication"/>
    <property type="evidence" value="ECO:0007669"/>
    <property type="project" value="UniProtKB-UniRule"/>
</dbReference>
<keyword evidence="2 3" id="KW-0238">DNA-binding</keyword>
<proteinExistence type="inferred from homology"/>
<keyword evidence="1 3" id="KW-0235">DNA replication</keyword>
<dbReference type="GeneID" id="72185458"/>
<feature type="domain" description="Proliferating cell nuclear antigen PCNA N-terminal" evidence="4">
    <location>
        <begin position="32"/>
        <end position="110"/>
    </location>
</feature>
<dbReference type="AlphaFoldDB" id="A0A8U0HPK5"/>
<evidence type="ECO:0000313" key="5">
    <source>
        <dbReference type="EMBL" id="UPV72808.1"/>
    </source>
</evidence>
<reference evidence="5 6" key="1">
    <citation type="submission" date="2022-04" db="EMBL/GenBank/DDBJ databases">
        <title>Diverse halophilic archaea isolated from saline environments.</title>
        <authorList>
            <person name="Cui H.-L."/>
        </authorList>
    </citation>
    <scope>NUCLEOTIDE SEQUENCE [LARGE SCALE GENOMIC DNA]</scope>
    <source>
        <strain evidence="5 6">XZYJT49</strain>
    </source>
</reference>
<evidence type="ECO:0000259" key="4">
    <source>
        <dbReference type="Pfam" id="PF00705"/>
    </source>
</evidence>
<dbReference type="InterPro" id="IPR000730">
    <property type="entry name" value="Pr_cel_nuc_antig"/>
</dbReference>
<comment type="subunit">
    <text evidence="3">Homotrimer. The subunits circularize to form a toroid; DNA passes through its center. Replication factor C (RFC) is required to load the toroid on the DNA.</text>
</comment>
<organism evidence="5 6">
    <name type="scientific">Halorussus limi</name>
    <dbReference type="NCBI Taxonomy" id="2938695"/>
    <lineage>
        <taxon>Archaea</taxon>
        <taxon>Methanobacteriati</taxon>
        <taxon>Methanobacteriota</taxon>
        <taxon>Stenosarchaea group</taxon>
        <taxon>Halobacteria</taxon>
        <taxon>Halobacteriales</taxon>
        <taxon>Haladaptataceae</taxon>
        <taxon>Halorussus</taxon>
    </lineage>
</organism>
<dbReference type="CDD" id="cd00577">
    <property type="entry name" value="PCNA"/>
    <property type="match status" value="1"/>
</dbReference>
<evidence type="ECO:0000313" key="6">
    <source>
        <dbReference type="Proteomes" id="UP000830729"/>
    </source>
</evidence>
<dbReference type="HAMAP" id="MF_00317">
    <property type="entry name" value="DNApol_clamp_arch"/>
    <property type="match status" value="1"/>
</dbReference>
<evidence type="ECO:0000256" key="3">
    <source>
        <dbReference type="HAMAP-Rule" id="MF_00317"/>
    </source>
</evidence>
<dbReference type="NCBIfam" id="NF002222">
    <property type="entry name" value="PRK01115.1-5"/>
    <property type="match status" value="1"/>
</dbReference>
<dbReference type="EMBL" id="CP096659">
    <property type="protein sequence ID" value="UPV72808.1"/>
    <property type="molecule type" value="Genomic_DNA"/>
</dbReference>
<dbReference type="SUPFAM" id="SSF55979">
    <property type="entry name" value="DNA clamp"/>
    <property type="match status" value="2"/>
</dbReference>
<dbReference type="InterPro" id="IPR046938">
    <property type="entry name" value="DNA_clamp_sf"/>
</dbReference>
<accession>A0A8U0HPK5</accession>
<sequence>MSESAPDTNSSDAADAPTRPFRAIVDADAIQMAVELVDALFDECHLRLEAEGLRMAGVDPATVASVELTLGRAAFESYETTGVHTGVDLSRLGDVVQMADSGQLVEFDLASETRTLEIHIDGLEYTLALLDPETIRRPPDSPSGGFDFAGEVVADADDFDRAVRAADMVSNHLALGIDDDEDAFYVEATGDTDDVSLALPAEDLADLTTGEAHSLFSLDYLTAIDRAMPTDAEIRLRLGIEQPATIAYEFADGAGSVEYVVAPRISSH</sequence>
<dbReference type="InterPro" id="IPR022648">
    <property type="entry name" value="Pr_cel_nuc_antig_N"/>
</dbReference>
<comment type="similarity">
    <text evidence="3">Belongs to the PCNA family.</text>
</comment>
<evidence type="ECO:0000256" key="2">
    <source>
        <dbReference type="ARBA" id="ARBA00023125"/>
    </source>
</evidence>
<dbReference type="PANTHER" id="PTHR11352:SF0">
    <property type="entry name" value="PROLIFERATING CELL NUCLEAR ANTIGEN"/>
    <property type="match status" value="1"/>
</dbReference>
<dbReference type="Pfam" id="PF00705">
    <property type="entry name" value="PCNA_N"/>
    <property type="match status" value="1"/>
</dbReference>
<dbReference type="Proteomes" id="UP000830729">
    <property type="component" value="Chromosome"/>
</dbReference>
<dbReference type="GO" id="GO:0006272">
    <property type="term" value="P:leading strand elongation"/>
    <property type="evidence" value="ECO:0007669"/>
    <property type="project" value="TreeGrafter"/>
</dbReference>
<name>A0A8U0HPK5_9EURY</name>
<dbReference type="GO" id="GO:0003677">
    <property type="term" value="F:DNA binding"/>
    <property type="evidence" value="ECO:0007669"/>
    <property type="project" value="UniProtKB-UniRule"/>
</dbReference>